<dbReference type="EMBL" id="JASPKY010000292">
    <property type="protein sequence ID" value="KAK9710484.1"/>
    <property type="molecule type" value="Genomic_DNA"/>
</dbReference>
<organism evidence="6 7">
    <name type="scientific">Popillia japonica</name>
    <name type="common">Japanese beetle</name>
    <dbReference type="NCBI Taxonomy" id="7064"/>
    <lineage>
        <taxon>Eukaryota</taxon>
        <taxon>Metazoa</taxon>
        <taxon>Ecdysozoa</taxon>
        <taxon>Arthropoda</taxon>
        <taxon>Hexapoda</taxon>
        <taxon>Insecta</taxon>
        <taxon>Pterygota</taxon>
        <taxon>Neoptera</taxon>
        <taxon>Endopterygota</taxon>
        <taxon>Coleoptera</taxon>
        <taxon>Polyphaga</taxon>
        <taxon>Scarabaeiformia</taxon>
        <taxon>Scarabaeidae</taxon>
        <taxon>Rutelinae</taxon>
        <taxon>Popillia</taxon>
    </lineage>
</organism>
<comment type="caution">
    <text evidence="6">The sequence shown here is derived from an EMBL/GenBank/DDBJ whole genome shotgun (WGS) entry which is preliminary data.</text>
</comment>
<sequence>MCDKCGVCDVKFKANEFFLLCSGECARGFHSKCGDLSSKEVQLITNNKNIKWFCNECIEMFSSKIDLKKDIADLKTNVIQDITLIKEKMAITEHNMSKQVIHKKPYANVTGEVVVIKPKNSQGNDKTKSDLKNKLNPSNLEVGIKEIKNVKDGGILIKCSNTIEVDKLKTESQKKLNKNYVIKTYPKRNPCVK</sequence>
<keyword evidence="7" id="KW-1185">Reference proteome</keyword>
<name>A0AAW1K117_POPJA</name>
<evidence type="ECO:0000256" key="2">
    <source>
        <dbReference type="ARBA" id="ARBA00022771"/>
    </source>
</evidence>
<dbReference type="InterPro" id="IPR019787">
    <property type="entry name" value="Znf_PHD-finger"/>
</dbReference>
<evidence type="ECO:0000259" key="5">
    <source>
        <dbReference type="PROSITE" id="PS50016"/>
    </source>
</evidence>
<evidence type="ECO:0000256" key="3">
    <source>
        <dbReference type="ARBA" id="ARBA00022833"/>
    </source>
</evidence>
<keyword evidence="1" id="KW-0479">Metal-binding</keyword>
<keyword evidence="3" id="KW-0862">Zinc</keyword>
<dbReference type="PROSITE" id="PS01359">
    <property type="entry name" value="ZF_PHD_1"/>
    <property type="match status" value="1"/>
</dbReference>
<dbReference type="InterPro" id="IPR013083">
    <property type="entry name" value="Znf_RING/FYVE/PHD"/>
</dbReference>
<dbReference type="Pfam" id="PF00628">
    <property type="entry name" value="PHD"/>
    <property type="match status" value="1"/>
</dbReference>
<accession>A0AAW1K117</accession>
<dbReference type="SUPFAM" id="SSF57903">
    <property type="entry name" value="FYVE/PHD zinc finger"/>
    <property type="match status" value="1"/>
</dbReference>
<protein>
    <recommendedName>
        <fullName evidence="5">PHD-type domain-containing protein</fullName>
    </recommendedName>
</protein>
<dbReference type="InterPro" id="IPR019786">
    <property type="entry name" value="Zinc_finger_PHD-type_CS"/>
</dbReference>
<dbReference type="GO" id="GO:0008270">
    <property type="term" value="F:zinc ion binding"/>
    <property type="evidence" value="ECO:0007669"/>
    <property type="project" value="UniProtKB-KW"/>
</dbReference>
<dbReference type="AlphaFoldDB" id="A0AAW1K117"/>
<dbReference type="Proteomes" id="UP001458880">
    <property type="component" value="Unassembled WGS sequence"/>
</dbReference>
<dbReference type="Gene3D" id="3.30.40.10">
    <property type="entry name" value="Zinc/RING finger domain, C3HC4 (zinc finger)"/>
    <property type="match status" value="1"/>
</dbReference>
<evidence type="ECO:0000313" key="7">
    <source>
        <dbReference type="Proteomes" id="UP001458880"/>
    </source>
</evidence>
<proteinExistence type="predicted"/>
<keyword evidence="2 4" id="KW-0863">Zinc-finger</keyword>
<dbReference type="PROSITE" id="PS50016">
    <property type="entry name" value="ZF_PHD_2"/>
    <property type="match status" value="1"/>
</dbReference>
<dbReference type="SMART" id="SM00249">
    <property type="entry name" value="PHD"/>
    <property type="match status" value="1"/>
</dbReference>
<evidence type="ECO:0000313" key="6">
    <source>
        <dbReference type="EMBL" id="KAK9710484.1"/>
    </source>
</evidence>
<dbReference type="InterPro" id="IPR001965">
    <property type="entry name" value="Znf_PHD"/>
</dbReference>
<dbReference type="InterPro" id="IPR011011">
    <property type="entry name" value="Znf_FYVE_PHD"/>
</dbReference>
<evidence type="ECO:0000256" key="1">
    <source>
        <dbReference type="ARBA" id="ARBA00022723"/>
    </source>
</evidence>
<evidence type="ECO:0000256" key="4">
    <source>
        <dbReference type="PROSITE-ProRule" id="PRU00146"/>
    </source>
</evidence>
<reference evidence="6 7" key="1">
    <citation type="journal article" date="2024" name="BMC Genomics">
        <title>De novo assembly and annotation of Popillia japonica's genome with initial clues to its potential as an invasive pest.</title>
        <authorList>
            <person name="Cucini C."/>
            <person name="Boschi S."/>
            <person name="Funari R."/>
            <person name="Cardaioli E."/>
            <person name="Iannotti N."/>
            <person name="Marturano G."/>
            <person name="Paoli F."/>
            <person name="Bruttini M."/>
            <person name="Carapelli A."/>
            <person name="Frati F."/>
            <person name="Nardi F."/>
        </authorList>
    </citation>
    <scope>NUCLEOTIDE SEQUENCE [LARGE SCALE GENOMIC DNA]</scope>
    <source>
        <strain evidence="6">DMR45628</strain>
    </source>
</reference>
<feature type="domain" description="PHD-type" evidence="5">
    <location>
        <begin position="1"/>
        <end position="60"/>
    </location>
</feature>
<gene>
    <name evidence="6" type="ORF">QE152_g25976</name>
</gene>